<name>A0A0W8EXG3_9ZZZZ</name>
<organism evidence="1">
    <name type="scientific">hydrocarbon metagenome</name>
    <dbReference type="NCBI Taxonomy" id="938273"/>
    <lineage>
        <taxon>unclassified sequences</taxon>
        <taxon>metagenomes</taxon>
        <taxon>ecological metagenomes</taxon>
    </lineage>
</organism>
<dbReference type="EMBL" id="LNQE01001720">
    <property type="protein sequence ID" value="KUG13301.1"/>
    <property type="molecule type" value="Genomic_DNA"/>
</dbReference>
<gene>
    <name evidence="1" type="ORF">ASZ90_016390</name>
</gene>
<comment type="caution">
    <text evidence="1">The sequence shown here is derived from an EMBL/GenBank/DDBJ whole genome shotgun (WGS) entry which is preliminary data.</text>
</comment>
<proteinExistence type="predicted"/>
<sequence length="38" mass="4446">MTGFLYEPLCDCNADTGWYARSRRGHIKMPDIRNASWI</sequence>
<reference evidence="1" key="1">
    <citation type="journal article" date="2015" name="Proc. Natl. Acad. Sci. U.S.A.">
        <title>Networks of energetic and metabolic interactions define dynamics in microbial communities.</title>
        <authorList>
            <person name="Embree M."/>
            <person name="Liu J.K."/>
            <person name="Al-Bassam M.M."/>
            <person name="Zengler K."/>
        </authorList>
    </citation>
    <scope>NUCLEOTIDE SEQUENCE</scope>
</reference>
<evidence type="ECO:0000313" key="1">
    <source>
        <dbReference type="EMBL" id="KUG13301.1"/>
    </source>
</evidence>
<protein>
    <submittedName>
        <fullName evidence="1">Uncharacterized protein</fullName>
    </submittedName>
</protein>
<dbReference type="AlphaFoldDB" id="A0A0W8EXG3"/>
<accession>A0A0W8EXG3</accession>